<gene>
    <name evidence="1" type="ORF">CHIRRI_LOCUS10383</name>
</gene>
<dbReference type="AlphaFoldDB" id="A0A9N9WXA5"/>
<name>A0A9N9WXA5_9DIPT</name>
<organism evidence="1 2">
    <name type="scientific">Chironomus riparius</name>
    <dbReference type="NCBI Taxonomy" id="315576"/>
    <lineage>
        <taxon>Eukaryota</taxon>
        <taxon>Metazoa</taxon>
        <taxon>Ecdysozoa</taxon>
        <taxon>Arthropoda</taxon>
        <taxon>Hexapoda</taxon>
        <taxon>Insecta</taxon>
        <taxon>Pterygota</taxon>
        <taxon>Neoptera</taxon>
        <taxon>Endopterygota</taxon>
        <taxon>Diptera</taxon>
        <taxon>Nematocera</taxon>
        <taxon>Chironomoidea</taxon>
        <taxon>Chironomidae</taxon>
        <taxon>Chironominae</taxon>
        <taxon>Chironomus</taxon>
    </lineage>
</organism>
<evidence type="ECO:0000313" key="1">
    <source>
        <dbReference type="EMBL" id="CAG9807535.1"/>
    </source>
</evidence>
<protein>
    <submittedName>
        <fullName evidence="1">Uncharacterized protein</fullName>
    </submittedName>
</protein>
<reference evidence="1" key="2">
    <citation type="submission" date="2022-10" db="EMBL/GenBank/DDBJ databases">
        <authorList>
            <consortium name="ENA_rothamsted_submissions"/>
            <consortium name="culmorum"/>
            <person name="King R."/>
        </authorList>
    </citation>
    <scope>NUCLEOTIDE SEQUENCE</scope>
</reference>
<reference evidence="1" key="1">
    <citation type="submission" date="2022-01" db="EMBL/GenBank/DDBJ databases">
        <authorList>
            <person name="King R."/>
        </authorList>
    </citation>
    <scope>NUCLEOTIDE SEQUENCE</scope>
</reference>
<sequence>MEIPSNNDLSALHVCVNKSFKTHQFFEVTTTESLTYQPALTRHYNGLCRSGILPEGQNEKSLKLNHFKSQIYTWLSSQFIIRIAGQSHSR</sequence>
<accession>A0A9N9WXA5</accession>
<dbReference type="Proteomes" id="UP001153620">
    <property type="component" value="Chromosome 3"/>
</dbReference>
<evidence type="ECO:0000313" key="2">
    <source>
        <dbReference type="Proteomes" id="UP001153620"/>
    </source>
</evidence>
<proteinExistence type="predicted"/>
<keyword evidence="2" id="KW-1185">Reference proteome</keyword>
<dbReference type="EMBL" id="OU895879">
    <property type="protein sequence ID" value="CAG9807535.1"/>
    <property type="molecule type" value="Genomic_DNA"/>
</dbReference>